<dbReference type="EMBL" id="JAQQBS010000766">
    <property type="protein sequence ID" value="KAK0169290.1"/>
    <property type="molecule type" value="Genomic_DNA"/>
</dbReference>
<dbReference type="AlphaFoldDB" id="A0AA39FGR3"/>
<name>A0AA39FGR3_9HYME</name>
<evidence type="ECO:0000313" key="3">
    <source>
        <dbReference type="Proteomes" id="UP001168990"/>
    </source>
</evidence>
<gene>
    <name evidence="2" type="ORF">PV328_012246</name>
</gene>
<accession>A0AA39FGR3</accession>
<organism evidence="2 3">
    <name type="scientific">Microctonus aethiopoides</name>
    <dbReference type="NCBI Taxonomy" id="144406"/>
    <lineage>
        <taxon>Eukaryota</taxon>
        <taxon>Metazoa</taxon>
        <taxon>Ecdysozoa</taxon>
        <taxon>Arthropoda</taxon>
        <taxon>Hexapoda</taxon>
        <taxon>Insecta</taxon>
        <taxon>Pterygota</taxon>
        <taxon>Neoptera</taxon>
        <taxon>Endopterygota</taxon>
        <taxon>Hymenoptera</taxon>
        <taxon>Apocrita</taxon>
        <taxon>Ichneumonoidea</taxon>
        <taxon>Braconidae</taxon>
        <taxon>Euphorinae</taxon>
        <taxon>Microctonus</taxon>
    </lineage>
</organism>
<feature type="region of interest" description="Disordered" evidence="1">
    <location>
        <begin position="72"/>
        <end position="106"/>
    </location>
</feature>
<sequence length="106" mass="12672">EKLSLKRVFEDKNRTNFSTRDNCSHFKLGILDYSKFNPELRLHVEDIYEFTSESYDEPLVSLRSEKYIEETQQFPQLSDPSFYEKTRQPEDDPKPSTSRKKIVEQC</sequence>
<evidence type="ECO:0000256" key="1">
    <source>
        <dbReference type="SAM" id="MobiDB-lite"/>
    </source>
</evidence>
<feature type="non-terminal residue" evidence="2">
    <location>
        <position position="1"/>
    </location>
</feature>
<reference evidence="2" key="1">
    <citation type="journal article" date="2023" name="bioRxiv">
        <title>Scaffold-level genome assemblies of two parasitoid biocontrol wasps reveal the parthenogenesis mechanism and an associated novel virus.</title>
        <authorList>
            <person name="Inwood S."/>
            <person name="Skelly J."/>
            <person name="Guhlin J."/>
            <person name="Harrop T."/>
            <person name="Goldson S."/>
            <person name="Dearden P."/>
        </authorList>
    </citation>
    <scope>NUCLEOTIDE SEQUENCE</scope>
    <source>
        <strain evidence="2">Irish</strain>
        <tissue evidence="2">Whole body</tissue>
    </source>
</reference>
<evidence type="ECO:0000313" key="2">
    <source>
        <dbReference type="EMBL" id="KAK0169290.1"/>
    </source>
</evidence>
<comment type="caution">
    <text evidence="2">The sequence shown here is derived from an EMBL/GenBank/DDBJ whole genome shotgun (WGS) entry which is preliminary data.</text>
</comment>
<feature type="compositionally biased region" description="Basic and acidic residues" evidence="1">
    <location>
        <begin position="82"/>
        <end position="94"/>
    </location>
</feature>
<reference evidence="2" key="2">
    <citation type="submission" date="2023-03" db="EMBL/GenBank/DDBJ databases">
        <authorList>
            <person name="Inwood S.N."/>
            <person name="Skelly J.G."/>
            <person name="Guhlin J."/>
            <person name="Harrop T.W.R."/>
            <person name="Goldson S.G."/>
            <person name="Dearden P.K."/>
        </authorList>
    </citation>
    <scope>NUCLEOTIDE SEQUENCE</scope>
    <source>
        <strain evidence="2">Irish</strain>
        <tissue evidence="2">Whole body</tissue>
    </source>
</reference>
<protein>
    <submittedName>
        <fullName evidence="2">Uncharacterized protein</fullName>
    </submittedName>
</protein>
<proteinExistence type="predicted"/>
<keyword evidence="3" id="KW-1185">Reference proteome</keyword>
<dbReference type="Proteomes" id="UP001168990">
    <property type="component" value="Unassembled WGS sequence"/>
</dbReference>